<dbReference type="Proteomes" id="UP001556631">
    <property type="component" value="Unassembled WGS sequence"/>
</dbReference>
<feature type="transmembrane region" description="Helical" evidence="2">
    <location>
        <begin position="228"/>
        <end position="253"/>
    </location>
</feature>
<feature type="region of interest" description="Disordered" evidence="1">
    <location>
        <begin position="142"/>
        <end position="221"/>
    </location>
</feature>
<feature type="transmembrane region" description="Helical" evidence="2">
    <location>
        <begin position="12"/>
        <end position="33"/>
    </location>
</feature>
<feature type="transmembrane region" description="Helical" evidence="2">
    <location>
        <begin position="70"/>
        <end position="90"/>
    </location>
</feature>
<gene>
    <name evidence="3" type="ORF">AB3X52_06000</name>
</gene>
<proteinExistence type="predicted"/>
<feature type="transmembrane region" description="Helical" evidence="2">
    <location>
        <begin position="274"/>
        <end position="303"/>
    </location>
</feature>
<organism evidence="3 4">
    <name type="scientific">Nocardioides eburneus</name>
    <dbReference type="NCBI Taxonomy" id="3231482"/>
    <lineage>
        <taxon>Bacteria</taxon>
        <taxon>Bacillati</taxon>
        <taxon>Actinomycetota</taxon>
        <taxon>Actinomycetes</taxon>
        <taxon>Propionibacteriales</taxon>
        <taxon>Nocardioidaceae</taxon>
        <taxon>Nocardioides</taxon>
    </lineage>
</organism>
<keyword evidence="2" id="KW-0472">Membrane</keyword>
<dbReference type="RefSeq" id="WP_367992290.1">
    <property type="nucleotide sequence ID" value="NZ_JBFPJR010000008.1"/>
</dbReference>
<evidence type="ECO:0000256" key="2">
    <source>
        <dbReference type="SAM" id="Phobius"/>
    </source>
</evidence>
<evidence type="ECO:0000313" key="3">
    <source>
        <dbReference type="EMBL" id="MEX0427167.1"/>
    </source>
</evidence>
<keyword evidence="2" id="KW-0812">Transmembrane</keyword>
<protein>
    <recommendedName>
        <fullName evidence="5">DUF4064 domain-containing protein</fullName>
    </recommendedName>
</protein>
<keyword evidence="2" id="KW-1133">Transmembrane helix</keyword>
<feature type="compositionally biased region" description="Low complexity" evidence="1">
    <location>
        <begin position="174"/>
        <end position="189"/>
    </location>
</feature>
<accession>A0ABV3SW54</accession>
<feature type="transmembrane region" description="Helical" evidence="2">
    <location>
        <begin position="309"/>
        <end position="328"/>
    </location>
</feature>
<keyword evidence="4" id="KW-1185">Reference proteome</keyword>
<evidence type="ECO:0008006" key="5">
    <source>
        <dbReference type="Google" id="ProtNLM"/>
    </source>
</evidence>
<comment type="caution">
    <text evidence="3">The sequence shown here is derived from an EMBL/GenBank/DDBJ whole genome shotgun (WGS) entry which is preliminary data.</text>
</comment>
<evidence type="ECO:0000256" key="1">
    <source>
        <dbReference type="SAM" id="MobiDB-lite"/>
    </source>
</evidence>
<reference evidence="3 4" key="1">
    <citation type="submission" date="2024-07" db="EMBL/GenBank/DDBJ databases">
        <authorList>
            <person name="Lee S."/>
            <person name="Kang M."/>
        </authorList>
    </citation>
    <scope>NUCLEOTIDE SEQUENCE [LARGE SCALE GENOMIC DNA]</scope>
    <source>
        <strain evidence="3 4">DS6</strain>
    </source>
</reference>
<sequence length="364" mass="38576">MSEKLPRPSQVTLAGWLIVGGSLGVLATVYSQLSRLRSLDTRESIEKTLAEPPFDHLGVDVGTVLDTMHVLALVTGAFAAAAVVLGWHVLRRHQASRIVLTVLAVPLLLSGMASGGFFSTLVAVAVVLLWVPQSRDWFRGIPAREAPPAGPSQAPGEPRSSQQLGPNPRQRPYAQQAPEQGTPQGAPQGAPTPPPYPSWLAGTPHPAAPVRTGQPVQPPQSRPATVTWAAVLTWILCALGALGLLAVGVICTADPGPFYDEMMRQNPELRGQGLTEDLVVASMWIGVVMGLAAIAFTAVMAYLTTRGVAWARVTLVVLVAIAIALLLIASLMAPVMVAGLSLAAVTLALLLRPETRAWFHRFDR</sequence>
<feature type="transmembrane region" description="Helical" evidence="2">
    <location>
        <begin position="335"/>
        <end position="351"/>
    </location>
</feature>
<name>A0ABV3SW54_9ACTN</name>
<feature type="transmembrane region" description="Helical" evidence="2">
    <location>
        <begin position="102"/>
        <end position="131"/>
    </location>
</feature>
<evidence type="ECO:0000313" key="4">
    <source>
        <dbReference type="Proteomes" id="UP001556631"/>
    </source>
</evidence>
<dbReference type="EMBL" id="JBFPJR010000008">
    <property type="protein sequence ID" value="MEX0427167.1"/>
    <property type="molecule type" value="Genomic_DNA"/>
</dbReference>